<accession>A0A9D4JUU6</accession>
<keyword evidence="5" id="KW-0297">G-protein coupled receptor</keyword>
<dbReference type="AlphaFoldDB" id="A0A9D4JUU6"/>
<evidence type="ECO:0000313" key="13">
    <source>
        <dbReference type="Proteomes" id="UP000828390"/>
    </source>
</evidence>
<dbReference type="PANTHER" id="PTHR11866">
    <property type="entry name" value="G-PROTEIN COUPLED RECEPTOR FAMILY 1 MEMBER"/>
    <property type="match status" value="1"/>
</dbReference>
<name>A0A9D4JUU6_DREPO</name>
<evidence type="ECO:0000256" key="4">
    <source>
        <dbReference type="ARBA" id="ARBA00022989"/>
    </source>
</evidence>
<feature type="transmembrane region" description="Helical" evidence="10">
    <location>
        <begin position="76"/>
        <end position="97"/>
    </location>
</feature>
<keyword evidence="4 10" id="KW-1133">Transmembrane helix</keyword>
<comment type="caution">
    <text evidence="12">The sequence shown here is derived from an EMBL/GenBank/DDBJ whole genome shotgun (WGS) entry which is preliminary data.</text>
</comment>
<gene>
    <name evidence="12" type="ORF">DPMN_123122</name>
</gene>
<dbReference type="PANTHER" id="PTHR11866:SF16">
    <property type="entry name" value="PROSTAGLANDIN E2 RECEPTOR EP4 SUBTYPE-LIKE PROTEIN"/>
    <property type="match status" value="1"/>
</dbReference>
<feature type="domain" description="G-protein coupled receptors family 1 profile" evidence="11">
    <location>
        <begin position="1"/>
        <end position="163"/>
    </location>
</feature>
<comment type="subcellular location">
    <subcellularLocation>
        <location evidence="1">Cell membrane</location>
        <topology evidence="1">Multi-pass membrane protein</topology>
    </subcellularLocation>
</comment>
<feature type="transmembrane region" description="Helical" evidence="10">
    <location>
        <begin position="26"/>
        <end position="46"/>
    </location>
</feature>
<proteinExistence type="predicted"/>
<keyword evidence="7" id="KW-0675">Receptor</keyword>
<evidence type="ECO:0000256" key="5">
    <source>
        <dbReference type="ARBA" id="ARBA00023040"/>
    </source>
</evidence>
<dbReference type="GO" id="GO:0007204">
    <property type="term" value="P:positive regulation of cytosolic calcium ion concentration"/>
    <property type="evidence" value="ECO:0007669"/>
    <property type="project" value="TreeGrafter"/>
</dbReference>
<evidence type="ECO:0000259" key="11">
    <source>
        <dbReference type="PROSITE" id="PS50262"/>
    </source>
</evidence>
<dbReference type="Proteomes" id="UP000828390">
    <property type="component" value="Unassembled WGS sequence"/>
</dbReference>
<reference evidence="12" key="1">
    <citation type="journal article" date="2019" name="bioRxiv">
        <title>The Genome of the Zebra Mussel, Dreissena polymorpha: A Resource for Invasive Species Research.</title>
        <authorList>
            <person name="McCartney M.A."/>
            <person name="Auch B."/>
            <person name="Kono T."/>
            <person name="Mallez S."/>
            <person name="Zhang Y."/>
            <person name="Obille A."/>
            <person name="Becker A."/>
            <person name="Abrahante J.E."/>
            <person name="Garbe J."/>
            <person name="Badalamenti J.P."/>
            <person name="Herman A."/>
            <person name="Mangelson H."/>
            <person name="Liachko I."/>
            <person name="Sullivan S."/>
            <person name="Sone E.D."/>
            <person name="Koren S."/>
            <person name="Silverstein K.A.T."/>
            <person name="Beckman K.B."/>
            <person name="Gohl D.M."/>
        </authorList>
    </citation>
    <scope>NUCLEOTIDE SEQUENCE</scope>
    <source>
        <strain evidence="12">Duluth1</strain>
        <tissue evidence="12">Whole animal</tissue>
    </source>
</reference>
<evidence type="ECO:0000256" key="8">
    <source>
        <dbReference type="ARBA" id="ARBA00023180"/>
    </source>
</evidence>
<keyword evidence="6 10" id="KW-0472">Membrane</keyword>
<dbReference type="EMBL" id="JAIWYP010000005">
    <property type="protein sequence ID" value="KAH3821358.1"/>
    <property type="molecule type" value="Genomic_DNA"/>
</dbReference>
<reference evidence="12" key="2">
    <citation type="submission" date="2020-11" db="EMBL/GenBank/DDBJ databases">
        <authorList>
            <person name="McCartney M.A."/>
            <person name="Auch B."/>
            <person name="Kono T."/>
            <person name="Mallez S."/>
            <person name="Becker A."/>
            <person name="Gohl D.M."/>
            <person name="Silverstein K.A.T."/>
            <person name="Koren S."/>
            <person name="Bechman K.B."/>
            <person name="Herman A."/>
            <person name="Abrahante J.E."/>
            <person name="Garbe J."/>
        </authorList>
    </citation>
    <scope>NUCLEOTIDE SEQUENCE</scope>
    <source>
        <strain evidence="12">Duluth1</strain>
        <tissue evidence="12">Whole animal</tissue>
    </source>
</reference>
<evidence type="ECO:0000256" key="10">
    <source>
        <dbReference type="SAM" id="Phobius"/>
    </source>
</evidence>
<dbReference type="InterPro" id="IPR008365">
    <property type="entry name" value="Prostanoid_rcpt"/>
</dbReference>
<keyword evidence="3 10" id="KW-0812">Transmembrane</keyword>
<dbReference type="GO" id="GO:0007189">
    <property type="term" value="P:adenylate cyclase-activating G protein-coupled receptor signaling pathway"/>
    <property type="evidence" value="ECO:0007669"/>
    <property type="project" value="TreeGrafter"/>
</dbReference>
<dbReference type="GO" id="GO:0005886">
    <property type="term" value="C:plasma membrane"/>
    <property type="evidence" value="ECO:0007669"/>
    <property type="project" value="UniProtKB-SubCell"/>
</dbReference>
<organism evidence="12 13">
    <name type="scientific">Dreissena polymorpha</name>
    <name type="common">Zebra mussel</name>
    <name type="synonym">Mytilus polymorpha</name>
    <dbReference type="NCBI Taxonomy" id="45954"/>
    <lineage>
        <taxon>Eukaryota</taxon>
        <taxon>Metazoa</taxon>
        <taxon>Spiralia</taxon>
        <taxon>Lophotrochozoa</taxon>
        <taxon>Mollusca</taxon>
        <taxon>Bivalvia</taxon>
        <taxon>Autobranchia</taxon>
        <taxon>Heteroconchia</taxon>
        <taxon>Euheterodonta</taxon>
        <taxon>Imparidentia</taxon>
        <taxon>Neoheterodontei</taxon>
        <taxon>Myida</taxon>
        <taxon>Dreissenoidea</taxon>
        <taxon>Dreissenidae</taxon>
        <taxon>Dreissena</taxon>
    </lineage>
</organism>
<dbReference type="SUPFAM" id="SSF81321">
    <property type="entry name" value="Family A G protein-coupled receptor-like"/>
    <property type="match status" value="1"/>
</dbReference>
<dbReference type="InterPro" id="IPR017452">
    <property type="entry name" value="GPCR_Rhodpsn_7TM"/>
</dbReference>
<keyword evidence="13" id="KW-1185">Reference proteome</keyword>
<evidence type="ECO:0000256" key="6">
    <source>
        <dbReference type="ARBA" id="ARBA00023136"/>
    </source>
</evidence>
<dbReference type="Gene3D" id="1.20.1070.10">
    <property type="entry name" value="Rhodopsin 7-helix transmembrane proteins"/>
    <property type="match status" value="1"/>
</dbReference>
<dbReference type="Pfam" id="PF00001">
    <property type="entry name" value="7tm_1"/>
    <property type="match status" value="1"/>
</dbReference>
<evidence type="ECO:0000256" key="2">
    <source>
        <dbReference type="ARBA" id="ARBA00022475"/>
    </source>
</evidence>
<evidence type="ECO:0000313" key="12">
    <source>
        <dbReference type="EMBL" id="KAH3821358.1"/>
    </source>
</evidence>
<evidence type="ECO:0000256" key="3">
    <source>
        <dbReference type="ARBA" id="ARBA00022692"/>
    </source>
</evidence>
<evidence type="ECO:0000256" key="1">
    <source>
        <dbReference type="ARBA" id="ARBA00004651"/>
    </source>
</evidence>
<dbReference type="InterPro" id="IPR000276">
    <property type="entry name" value="GPCR_Rhodpsn"/>
</dbReference>
<dbReference type="PROSITE" id="PS50262">
    <property type="entry name" value="G_PROTEIN_RECEP_F1_2"/>
    <property type="match status" value="1"/>
</dbReference>
<sequence>MAVDRYLAISRPFYYKRYVTARTWKVVCVIASLSIGVYCLFPLMGLGDVRVEKLGDSLNCIWLDYVEHPPQRVFGMIYPLIGFLCILTIFLCNAIVIRELIRLGNRIVTVIPPLEGNNSAGTSGQDSSNTKVTPFEVAFAKMMASLSIVYLACGLPYHVSDSL</sequence>
<keyword evidence="8" id="KW-0325">Glycoprotein</keyword>
<evidence type="ECO:0000256" key="7">
    <source>
        <dbReference type="ARBA" id="ARBA00023170"/>
    </source>
</evidence>
<feature type="transmembrane region" description="Helical" evidence="10">
    <location>
        <begin position="138"/>
        <end position="159"/>
    </location>
</feature>
<protein>
    <recommendedName>
        <fullName evidence="11">G-protein coupled receptors family 1 profile domain-containing protein</fullName>
    </recommendedName>
</protein>
<evidence type="ECO:0000256" key="9">
    <source>
        <dbReference type="ARBA" id="ARBA00023224"/>
    </source>
</evidence>
<keyword evidence="9" id="KW-0807">Transducer</keyword>
<keyword evidence="2" id="KW-1003">Cell membrane</keyword>
<dbReference type="GO" id="GO:0004930">
    <property type="term" value="F:G protein-coupled receptor activity"/>
    <property type="evidence" value="ECO:0007669"/>
    <property type="project" value="UniProtKB-KW"/>
</dbReference>